<dbReference type="STRING" id="48269.A0A183MBN7"/>
<keyword evidence="9" id="KW-0206">Cytoskeleton</keyword>
<evidence type="ECO:0000256" key="3">
    <source>
        <dbReference type="ARBA" id="ARBA00022701"/>
    </source>
</evidence>
<dbReference type="EMBL" id="UZAI01010068">
    <property type="protein sequence ID" value="VDP06353.1"/>
    <property type="molecule type" value="Genomic_DNA"/>
</dbReference>
<keyword evidence="8" id="KW-0505">Motor protein</keyword>
<dbReference type="FunFam" id="1.20.920.20:FF:000001">
    <property type="entry name" value="dynein heavy chain 2, axonemal"/>
    <property type="match status" value="1"/>
</dbReference>
<evidence type="ECO:0000313" key="10">
    <source>
        <dbReference type="EMBL" id="VDP06353.1"/>
    </source>
</evidence>
<organism evidence="10 11">
    <name type="scientific">Schistosoma margrebowiei</name>
    <dbReference type="NCBI Taxonomy" id="48269"/>
    <lineage>
        <taxon>Eukaryota</taxon>
        <taxon>Metazoa</taxon>
        <taxon>Spiralia</taxon>
        <taxon>Lophotrochozoa</taxon>
        <taxon>Platyhelminthes</taxon>
        <taxon>Trematoda</taxon>
        <taxon>Digenea</taxon>
        <taxon>Strigeidida</taxon>
        <taxon>Schistosomatoidea</taxon>
        <taxon>Schistosomatidae</taxon>
        <taxon>Schistosoma</taxon>
    </lineage>
</organism>
<proteinExistence type="predicted"/>
<dbReference type="Proteomes" id="UP000277204">
    <property type="component" value="Unassembled WGS sequence"/>
</dbReference>
<gene>
    <name evidence="10" type="ORF">SMRZ_LOCUS13462</name>
</gene>
<dbReference type="GO" id="GO:0005874">
    <property type="term" value="C:microtubule"/>
    <property type="evidence" value="ECO:0007669"/>
    <property type="project" value="UniProtKB-KW"/>
</dbReference>
<dbReference type="AlphaFoldDB" id="A0A183MBN7"/>
<dbReference type="InterPro" id="IPR026983">
    <property type="entry name" value="DHC"/>
</dbReference>
<name>A0A183MBN7_9TREM</name>
<dbReference type="InterPro" id="IPR024743">
    <property type="entry name" value="Dynein_HC_stalk"/>
</dbReference>
<dbReference type="GO" id="GO:0030286">
    <property type="term" value="C:dynein complex"/>
    <property type="evidence" value="ECO:0007669"/>
    <property type="project" value="UniProtKB-KW"/>
</dbReference>
<keyword evidence="5" id="KW-0067">ATP-binding</keyword>
<feature type="non-terminal residue" evidence="10">
    <location>
        <position position="259"/>
    </location>
</feature>
<evidence type="ECO:0000256" key="2">
    <source>
        <dbReference type="ARBA" id="ARBA00022490"/>
    </source>
</evidence>
<evidence type="ECO:0000313" key="11">
    <source>
        <dbReference type="Proteomes" id="UP000277204"/>
    </source>
</evidence>
<evidence type="ECO:0000256" key="4">
    <source>
        <dbReference type="ARBA" id="ARBA00022741"/>
    </source>
</evidence>
<keyword evidence="3" id="KW-0493">Microtubule</keyword>
<sequence>MILTFKKLLHQKRTELTTMRNRYLTGLEKLEFASNEVGKMQIELRNLQPLLIETSIETDKLLHKIAQESVEVEAQREIVASDEMIANQSASISKAIKDECESDLAEAMPILNDALSSLDTLKQSDITLVKSMKNPPNVVKLVMEAVCIMLNEKADRKPDGTGRMIEDYWSSSLKLLNDLKFLDRLKNYPIDNISINIMKKIRDNYIPNIDFDPKIVKNASTACEGLCKWIIALDKYDKVVKIVAPKKEKLTIAESELKV</sequence>
<dbReference type="PANTHER" id="PTHR22878:SF70">
    <property type="entry name" value="DYNEIN HEAVY CHAIN 2, AXONEMAL"/>
    <property type="match status" value="1"/>
</dbReference>
<keyword evidence="6" id="KW-0243">Dynein</keyword>
<dbReference type="Pfam" id="PF12777">
    <property type="entry name" value="MT"/>
    <property type="match status" value="1"/>
</dbReference>
<evidence type="ECO:0000256" key="6">
    <source>
        <dbReference type="ARBA" id="ARBA00023017"/>
    </source>
</evidence>
<dbReference type="GO" id="GO:0007018">
    <property type="term" value="P:microtubule-based movement"/>
    <property type="evidence" value="ECO:0007669"/>
    <property type="project" value="InterPro"/>
</dbReference>
<reference evidence="10 11" key="1">
    <citation type="submission" date="2018-11" db="EMBL/GenBank/DDBJ databases">
        <authorList>
            <consortium name="Pathogen Informatics"/>
        </authorList>
    </citation>
    <scope>NUCLEOTIDE SEQUENCE [LARGE SCALE GENOMIC DNA]</scope>
    <source>
        <strain evidence="10 11">Zambia</strain>
    </source>
</reference>
<keyword evidence="2" id="KW-0963">Cytoplasm</keyword>
<dbReference type="GO" id="GO:0005524">
    <property type="term" value="F:ATP binding"/>
    <property type="evidence" value="ECO:0007669"/>
    <property type="project" value="UniProtKB-KW"/>
</dbReference>
<accession>A0A183MBN7</accession>
<dbReference type="PANTHER" id="PTHR22878">
    <property type="entry name" value="DYNEIN HEAVY CHAIN 6, AXONEMAL-LIKE-RELATED"/>
    <property type="match status" value="1"/>
</dbReference>
<keyword evidence="7" id="KW-0175">Coiled coil</keyword>
<evidence type="ECO:0000256" key="9">
    <source>
        <dbReference type="ARBA" id="ARBA00023212"/>
    </source>
</evidence>
<dbReference type="GO" id="GO:0051959">
    <property type="term" value="F:dynein light intermediate chain binding"/>
    <property type="evidence" value="ECO:0007669"/>
    <property type="project" value="InterPro"/>
</dbReference>
<dbReference type="Gene3D" id="1.20.920.20">
    <property type="match status" value="1"/>
</dbReference>
<evidence type="ECO:0000256" key="5">
    <source>
        <dbReference type="ARBA" id="ARBA00022840"/>
    </source>
</evidence>
<comment type="subcellular location">
    <subcellularLocation>
        <location evidence="1">Cytoplasm</location>
        <location evidence="1">Cytoskeleton</location>
    </subcellularLocation>
</comment>
<dbReference type="GO" id="GO:0045505">
    <property type="term" value="F:dynein intermediate chain binding"/>
    <property type="evidence" value="ECO:0007669"/>
    <property type="project" value="InterPro"/>
</dbReference>
<protein>
    <submittedName>
        <fullName evidence="10">Uncharacterized protein</fullName>
    </submittedName>
</protein>
<evidence type="ECO:0000256" key="1">
    <source>
        <dbReference type="ARBA" id="ARBA00004245"/>
    </source>
</evidence>
<evidence type="ECO:0000256" key="8">
    <source>
        <dbReference type="ARBA" id="ARBA00023175"/>
    </source>
</evidence>
<keyword evidence="11" id="KW-1185">Reference proteome</keyword>
<keyword evidence="4" id="KW-0547">Nucleotide-binding</keyword>
<evidence type="ECO:0000256" key="7">
    <source>
        <dbReference type="ARBA" id="ARBA00023054"/>
    </source>
</evidence>